<protein>
    <submittedName>
        <fullName evidence="2">Uncharacterized protein</fullName>
    </submittedName>
</protein>
<keyword evidence="3" id="KW-1185">Reference proteome</keyword>
<dbReference type="PANTHER" id="PTHR33144">
    <property type="entry name" value="OS10G0409366 PROTEIN-RELATED"/>
    <property type="match status" value="1"/>
</dbReference>
<sequence length="238" mass="27827">MKKNPRVQEKLSDGFPKKPIPVRNFSSLDQRMESSQKRQVSYSQDQLFDDDSGLGFGLVQENKAFQSLDEHVSEGEKDRDLKEIKNYVFEIENEWLPLQEQQDDQPCQPIGSDKVTLGKFSRFLGSLAQNSNLAPLNELYWHLARDKDKIWDYMKKKFIIAEEGKHYVLQSVGVLWRTHKTRVKQKYYNNPNNIHTRIGSSVPDSHLKDLLNYWNLEEVQEQAEGKPPSLALMYMEIH</sequence>
<name>A0A830CVE5_9LAMI</name>
<dbReference type="AlphaFoldDB" id="A0A830CVE5"/>
<dbReference type="Proteomes" id="UP000653305">
    <property type="component" value="Unassembled WGS sequence"/>
</dbReference>
<organism evidence="2 3">
    <name type="scientific">Phtheirospermum japonicum</name>
    <dbReference type="NCBI Taxonomy" id="374723"/>
    <lineage>
        <taxon>Eukaryota</taxon>
        <taxon>Viridiplantae</taxon>
        <taxon>Streptophyta</taxon>
        <taxon>Embryophyta</taxon>
        <taxon>Tracheophyta</taxon>
        <taxon>Spermatophyta</taxon>
        <taxon>Magnoliopsida</taxon>
        <taxon>eudicotyledons</taxon>
        <taxon>Gunneridae</taxon>
        <taxon>Pentapetalae</taxon>
        <taxon>asterids</taxon>
        <taxon>lamiids</taxon>
        <taxon>Lamiales</taxon>
        <taxon>Orobanchaceae</taxon>
        <taxon>Orobanchaceae incertae sedis</taxon>
        <taxon>Phtheirospermum</taxon>
    </lineage>
</organism>
<evidence type="ECO:0000313" key="3">
    <source>
        <dbReference type="Proteomes" id="UP000653305"/>
    </source>
</evidence>
<evidence type="ECO:0000256" key="1">
    <source>
        <dbReference type="SAM" id="MobiDB-lite"/>
    </source>
</evidence>
<dbReference type="EMBL" id="BMAC01000792">
    <property type="protein sequence ID" value="GFQ02990.1"/>
    <property type="molecule type" value="Genomic_DNA"/>
</dbReference>
<reference evidence="2" key="1">
    <citation type="submission" date="2020-07" db="EMBL/GenBank/DDBJ databases">
        <title>Ethylene signaling mediates host invasion by parasitic plants.</title>
        <authorList>
            <person name="Yoshida S."/>
        </authorList>
    </citation>
    <scope>NUCLEOTIDE SEQUENCE</scope>
    <source>
        <strain evidence="2">Okayama</strain>
    </source>
</reference>
<dbReference type="PANTHER" id="PTHR33144:SF16">
    <property type="entry name" value="OS02G0129000 PROTEIN"/>
    <property type="match status" value="1"/>
</dbReference>
<evidence type="ECO:0000313" key="2">
    <source>
        <dbReference type="EMBL" id="GFQ02990.1"/>
    </source>
</evidence>
<dbReference type="OrthoDB" id="1913335at2759"/>
<feature type="compositionally biased region" description="Basic and acidic residues" evidence="1">
    <location>
        <begin position="1"/>
        <end position="16"/>
    </location>
</feature>
<accession>A0A830CVE5</accession>
<proteinExistence type="predicted"/>
<feature type="region of interest" description="Disordered" evidence="1">
    <location>
        <begin position="1"/>
        <end position="24"/>
    </location>
</feature>
<comment type="caution">
    <text evidence="2">The sequence shown here is derived from an EMBL/GenBank/DDBJ whole genome shotgun (WGS) entry which is preliminary data.</text>
</comment>
<gene>
    <name evidence="2" type="ORF">PHJA_002442800</name>
</gene>